<dbReference type="RefSeq" id="WP_406721398.1">
    <property type="nucleotide sequence ID" value="NZ_CP135443.1"/>
</dbReference>
<name>A0ABZ1E0R1_9RHOB</name>
<dbReference type="InterPro" id="IPR028992">
    <property type="entry name" value="Hedgehog/Intein_dom"/>
</dbReference>
<dbReference type="EMBL" id="CP135443">
    <property type="protein sequence ID" value="WRY34656.1"/>
    <property type="molecule type" value="Genomic_DNA"/>
</dbReference>
<evidence type="ECO:0000313" key="2">
    <source>
        <dbReference type="EMBL" id="WRY34656.1"/>
    </source>
</evidence>
<protein>
    <submittedName>
        <fullName evidence="2">Hint domain-containing protein</fullName>
    </submittedName>
</protein>
<dbReference type="SUPFAM" id="SSF51294">
    <property type="entry name" value="Hedgehog/intein (Hint) domain"/>
    <property type="match status" value="1"/>
</dbReference>
<sequence>MAVFNLNFFDLSYASTTAGTFSNNGGYQFTVNVDTITLQPGATSDVLQVDDQTNATFDDDDNTQTLAAGYTIGGVNYAAGTIIEAEYDVIVQDSLGNTYTLQFVSLNGDAWNIEGFVIQGTPPPYGEPLTVIQAIDYTSGSYAYATSAPSCFGPRTRFLMADGQQKMAQALRQGDMLRCHDGTAAPVAMLLQSRVPLDSARDHRPIRLRAHALGNGLPGKTLILSAHHRVYIAEIDALLPASSLLVRPRIGRAPEIAGPYIHIVLQRHAVIFANGLPCESFWPGPVALSLLPPEIARKVRKIMGRTPTPAKPLWPMRAAQRHTTRALAQELRISLPQFGP</sequence>
<dbReference type="Proteomes" id="UP001623290">
    <property type="component" value="Chromosome"/>
</dbReference>
<proteinExistence type="predicted"/>
<accession>A0ABZ1E0R1</accession>
<dbReference type="InterPro" id="IPR036844">
    <property type="entry name" value="Hint_dom_sf"/>
</dbReference>
<dbReference type="Pfam" id="PF13403">
    <property type="entry name" value="Hint_2"/>
    <property type="match status" value="1"/>
</dbReference>
<evidence type="ECO:0000259" key="1">
    <source>
        <dbReference type="Pfam" id="PF13403"/>
    </source>
</evidence>
<organism evidence="2 3">
    <name type="scientific">Thioclava litoralis</name>
    <dbReference type="NCBI Taxonomy" id="3076557"/>
    <lineage>
        <taxon>Bacteria</taxon>
        <taxon>Pseudomonadati</taxon>
        <taxon>Pseudomonadota</taxon>
        <taxon>Alphaproteobacteria</taxon>
        <taxon>Rhodobacterales</taxon>
        <taxon>Paracoccaceae</taxon>
        <taxon>Thioclava</taxon>
    </lineage>
</organism>
<evidence type="ECO:0000313" key="3">
    <source>
        <dbReference type="Proteomes" id="UP001623290"/>
    </source>
</evidence>
<keyword evidence="3" id="KW-1185">Reference proteome</keyword>
<reference evidence="2 3" key="1">
    <citation type="submission" date="2023-09" db="EMBL/GenBank/DDBJ databases">
        <title>Thioclava shenzhenensis sp. nov., a multidrug resistant bacteria-antagonizing species isolated from coastal seawater.</title>
        <authorList>
            <person name="Long M."/>
        </authorList>
    </citation>
    <scope>NUCLEOTIDE SEQUENCE [LARGE SCALE GENOMIC DNA]</scope>
    <source>
        <strain evidence="2 3">FTW29</strain>
    </source>
</reference>
<gene>
    <name evidence="2" type="ORF">RPE78_05005</name>
</gene>
<feature type="domain" description="Hedgehog/Intein (Hint)" evidence="1">
    <location>
        <begin position="151"/>
        <end position="284"/>
    </location>
</feature>
<dbReference type="Gene3D" id="2.170.16.10">
    <property type="entry name" value="Hedgehog/Intein (Hint) domain"/>
    <property type="match status" value="1"/>
</dbReference>